<proteinExistence type="predicted"/>
<dbReference type="EMBL" id="CAFAAD010000083">
    <property type="protein sequence ID" value="CAB4795406.1"/>
    <property type="molecule type" value="Genomic_DNA"/>
</dbReference>
<protein>
    <submittedName>
        <fullName evidence="6">Unannotated protein</fullName>
    </submittedName>
</protein>
<evidence type="ECO:0000313" key="4">
    <source>
        <dbReference type="EMBL" id="CAB4630670.1"/>
    </source>
</evidence>
<dbReference type="EMBL" id="CAFBRD010000125">
    <property type="protein sequence ID" value="CAB5078533.1"/>
    <property type="molecule type" value="Genomic_DNA"/>
</dbReference>
<sequence length="59" mass="6017">MNLFADALTASSAPWPLIAVAIAAASGLCLWALFRRGSIADRARSDATQSPDGQSPGGD</sequence>
<dbReference type="EMBL" id="CAFBNJ010000013">
    <property type="protein sequence ID" value="CAB4944038.1"/>
    <property type="molecule type" value="Genomic_DNA"/>
</dbReference>
<evidence type="ECO:0000313" key="7">
    <source>
        <dbReference type="EMBL" id="CAB4797932.1"/>
    </source>
</evidence>
<evidence type="ECO:0000313" key="2">
    <source>
        <dbReference type="EMBL" id="CAB4346644.1"/>
    </source>
</evidence>
<evidence type="ECO:0000313" key="3">
    <source>
        <dbReference type="EMBL" id="CAB4372928.1"/>
    </source>
</evidence>
<keyword evidence="1" id="KW-1133">Transmembrane helix</keyword>
<dbReference type="EMBL" id="CAESAL010000118">
    <property type="protein sequence ID" value="CAB4346644.1"/>
    <property type="molecule type" value="Genomic_DNA"/>
</dbReference>
<dbReference type="AlphaFoldDB" id="A0A6J6XJL3"/>
<evidence type="ECO:0000313" key="10">
    <source>
        <dbReference type="EMBL" id="CAB5078533.1"/>
    </source>
</evidence>
<dbReference type="EMBL" id="CAEZXY010000111">
    <property type="protein sequence ID" value="CAB4721486.1"/>
    <property type="molecule type" value="Genomic_DNA"/>
</dbReference>
<evidence type="ECO:0000256" key="1">
    <source>
        <dbReference type="SAM" id="Phobius"/>
    </source>
</evidence>
<dbReference type="EMBL" id="CAFAAM010000039">
    <property type="protein sequence ID" value="CAB4797932.1"/>
    <property type="molecule type" value="Genomic_DNA"/>
</dbReference>
<evidence type="ECO:0000313" key="8">
    <source>
        <dbReference type="EMBL" id="CAB4944038.1"/>
    </source>
</evidence>
<keyword evidence="1" id="KW-0472">Membrane</keyword>
<evidence type="ECO:0000313" key="9">
    <source>
        <dbReference type="EMBL" id="CAB4983211.1"/>
    </source>
</evidence>
<dbReference type="EMBL" id="CAEUNJ010000131">
    <property type="protein sequence ID" value="CAB4372928.1"/>
    <property type="molecule type" value="Genomic_DNA"/>
</dbReference>
<gene>
    <name evidence="4" type="ORF">UFOPK1906_01434</name>
    <name evidence="5" type="ORF">UFOPK2624_01737</name>
    <name evidence="6" type="ORF">UFOPK2969_01138</name>
    <name evidence="7" type="ORF">UFOPK3010_00424</name>
    <name evidence="2" type="ORF">UFOPK3331_01934</name>
    <name evidence="8" type="ORF">UFOPK3785_00392</name>
    <name evidence="9" type="ORF">UFOPK3927_00841</name>
    <name evidence="3" type="ORF">UFOPK4201_01980</name>
    <name evidence="10" type="ORF">UFOPK4371_01684</name>
</gene>
<accession>A0A6J6XJL3</accession>
<dbReference type="EMBL" id="CAFBOK010000083">
    <property type="protein sequence ID" value="CAB4983211.1"/>
    <property type="molecule type" value="Genomic_DNA"/>
</dbReference>
<evidence type="ECO:0000313" key="5">
    <source>
        <dbReference type="EMBL" id="CAB4721486.1"/>
    </source>
</evidence>
<evidence type="ECO:0000313" key="6">
    <source>
        <dbReference type="EMBL" id="CAB4795406.1"/>
    </source>
</evidence>
<feature type="transmembrane region" description="Helical" evidence="1">
    <location>
        <begin position="15"/>
        <end position="34"/>
    </location>
</feature>
<dbReference type="EMBL" id="CAEZVC010000101">
    <property type="protein sequence ID" value="CAB4630670.1"/>
    <property type="molecule type" value="Genomic_DNA"/>
</dbReference>
<organism evidence="6">
    <name type="scientific">freshwater metagenome</name>
    <dbReference type="NCBI Taxonomy" id="449393"/>
    <lineage>
        <taxon>unclassified sequences</taxon>
        <taxon>metagenomes</taxon>
        <taxon>ecological metagenomes</taxon>
    </lineage>
</organism>
<reference evidence="6" key="1">
    <citation type="submission" date="2020-05" db="EMBL/GenBank/DDBJ databases">
        <authorList>
            <person name="Chiriac C."/>
            <person name="Salcher M."/>
            <person name="Ghai R."/>
            <person name="Kavagutti S V."/>
        </authorList>
    </citation>
    <scope>NUCLEOTIDE SEQUENCE</scope>
</reference>
<keyword evidence="1" id="KW-0812">Transmembrane</keyword>
<name>A0A6J6XJL3_9ZZZZ</name>